<dbReference type="InterPro" id="IPR002528">
    <property type="entry name" value="MATE_fam"/>
</dbReference>
<keyword evidence="4" id="KW-1185">Reference proteome</keyword>
<evidence type="ECO:0000256" key="2">
    <source>
        <dbReference type="SAM" id="Phobius"/>
    </source>
</evidence>
<dbReference type="GO" id="GO:0016020">
    <property type="term" value="C:membrane"/>
    <property type="evidence" value="ECO:0007669"/>
    <property type="project" value="InterPro"/>
</dbReference>
<comment type="similarity">
    <text evidence="1">Belongs to the multi antimicrobial extrusion (MATE) (TC 2.A.66.1) family.</text>
</comment>
<dbReference type="Pfam" id="PF01554">
    <property type="entry name" value="MatE"/>
    <property type="match status" value="1"/>
</dbReference>
<proteinExistence type="inferred from homology"/>
<dbReference type="GO" id="GO:0042910">
    <property type="term" value="F:xenobiotic transmembrane transporter activity"/>
    <property type="evidence" value="ECO:0007669"/>
    <property type="project" value="InterPro"/>
</dbReference>
<gene>
    <name evidence="3" type="ORF">TAV2_LOCUS12564</name>
</gene>
<dbReference type="AlphaFoldDB" id="A0AAU9S824"/>
<protein>
    <submittedName>
        <fullName evidence="3">Uncharacterized protein</fullName>
    </submittedName>
</protein>
<evidence type="ECO:0000256" key="1">
    <source>
        <dbReference type="ARBA" id="ARBA00010199"/>
    </source>
</evidence>
<keyword evidence="2" id="KW-0812">Transmembrane</keyword>
<dbReference type="EMBL" id="OU466860">
    <property type="protein sequence ID" value="CAH2059436.1"/>
    <property type="molecule type" value="Genomic_DNA"/>
</dbReference>
<dbReference type="PANTHER" id="PTHR11206">
    <property type="entry name" value="MULTIDRUG RESISTANCE PROTEIN"/>
    <property type="match status" value="1"/>
</dbReference>
<sequence>MKEERGDALTWPLIGEKSSGVKEEVKKQLWLAGPLIAVSLLQFSLQVISVMFVGHLGSLPLSAAAVATSFASITGFTFLVSFSSLSHSFTDFISFTTKFFL</sequence>
<evidence type="ECO:0000313" key="3">
    <source>
        <dbReference type="EMBL" id="CAH2059436.1"/>
    </source>
</evidence>
<keyword evidence="2" id="KW-0472">Membrane</keyword>
<accession>A0AAU9S824</accession>
<reference evidence="3 4" key="1">
    <citation type="submission" date="2022-03" db="EMBL/GenBank/DDBJ databases">
        <authorList>
            <person name="Nunn A."/>
            <person name="Chopra R."/>
            <person name="Nunn A."/>
            <person name="Contreras Garrido A."/>
        </authorList>
    </citation>
    <scope>NUCLEOTIDE SEQUENCE [LARGE SCALE GENOMIC DNA]</scope>
</reference>
<dbReference type="GO" id="GO:0015297">
    <property type="term" value="F:antiporter activity"/>
    <property type="evidence" value="ECO:0007669"/>
    <property type="project" value="InterPro"/>
</dbReference>
<dbReference type="Proteomes" id="UP000836841">
    <property type="component" value="Chromosome 4"/>
</dbReference>
<evidence type="ECO:0000313" key="4">
    <source>
        <dbReference type="Proteomes" id="UP000836841"/>
    </source>
</evidence>
<organism evidence="3 4">
    <name type="scientific">Thlaspi arvense</name>
    <name type="common">Field penny-cress</name>
    <dbReference type="NCBI Taxonomy" id="13288"/>
    <lineage>
        <taxon>Eukaryota</taxon>
        <taxon>Viridiplantae</taxon>
        <taxon>Streptophyta</taxon>
        <taxon>Embryophyta</taxon>
        <taxon>Tracheophyta</taxon>
        <taxon>Spermatophyta</taxon>
        <taxon>Magnoliopsida</taxon>
        <taxon>eudicotyledons</taxon>
        <taxon>Gunneridae</taxon>
        <taxon>Pentapetalae</taxon>
        <taxon>rosids</taxon>
        <taxon>malvids</taxon>
        <taxon>Brassicales</taxon>
        <taxon>Brassicaceae</taxon>
        <taxon>Thlaspideae</taxon>
        <taxon>Thlaspi</taxon>
    </lineage>
</organism>
<keyword evidence="2" id="KW-1133">Transmembrane helix</keyword>
<name>A0AAU9S824_THLAR</name>
<feature type="transmembrane region" description="Helical" evidence="2">
    <location>
        <begin position="59"/>
        <end position="80"/>
    </location>
</feature>
<feature type="transmembrane region" description="Helical" evidence="2">
    <location>
        <begin position="29"/>
        <end position="53"/>
    </location>
</feature>